<dbReference type="Proteomes" id="UP000255233">
    <property type="component" value="Unassembled WGS sequence"/>
</dbReference>
<dbReference type="InterPro" id="IPR029039">
    <property type="entry name" value="Flavoprotein-like_sf"/>
</dbReference>
<sequence length="403" mass="45478">MNLKVNVTDRIYWLGANDRRKELFENLWPLPDGVSYNSYLITDEKTALLDTIEMGTGGDYVGWIEHLLGEHGRKDLDYLIVNHMEPDHSGEIGDIVRRWPNVRIVGNCKTFKILEGYYGITENLAEVKDGDTLELGHHKLRFVMTPWVHWPETMMTYDTTEHILFSGDAFGTFGTLDGAVFDDEIADFEEKYLSEMRRYYSNIVGKYSNMVQKTFCKLNGVPLNVICPLHGPVWRSNPGKVVDLYDKWSRYEAEEGVVIIYGSMYGNNAATADYIARKCAEAGIKKIKVHDASKTHLSYLINDIWRYRGVVLGSCAYNTNMFPKVEQLTTELLHMGVKDKLLGLFGSYSWNGGGVRNLKTFAETIGWPLVAEPVDVFGTPTPDKLSACDAIAAGMAEGLSKHE</sequence>
<dbReference type="PIRSF" id="PIRSF005243">
    <property type="entry name" value="ROO"/>
    <property type="match status" value="1"/>
</dbReference>
<evidence type="ECO:0000259" key="2">
    <source>
        <dbReference type="PROSITE" id="PS50902"/>
    </source>
</evidence>
<protein>
    <submittedName>
        <fullName evidence="3">Anaerobic nitric oxide reductase flavorubredoxin</fullName>
    </submittedName>
</protein>
<proteinExistence type="inferred from homology"/>
<dbReference type="PROSITE" id="PS50902">
    <property type="entry name" value="FLAVODOXIN_LIKE"/>
    <property type="match status" value="1"/>
</dbReference>
<dbReference type="GO" id="GO:0009055">
    <property type="term" value="F:electron transfer activity"/>
    <property type="evidence" value="ECO:0007669"/>
    <property type="project" value="InterPro"/>
</dbReference>
<dbReference type="AlphaFoldDB" id="A0A379MRA7"/>
<feature type="domain" description="Flavodoxin-like" evidence="2">
    <location>
        <begin position="257"/>
        <end position="396"/>
    </location>
</feature>
<dbReference type="InterPro" id="IPR008254">
    <property type="entry name" value="Flavodoxin/NO_synth"/>
</dbReference>
<organism evidence="3 4">
    <name type="scientific">Rikenella microfusus</name>
    <dbReference type="NCBI Taxonomy" id="28139"/>
    <lineage>
        <taxon>Bacteria</taxon>
        <taxon>Pseudomonadati</taxon>
        <taxon>Bacteroidota</taxon>
        <taxon>Bacteroidia</taxon>
        <taxon>Bacteroidales</taxon>
        <taxon>Rikenellaceae</taxon>
        <taxon>Rikenella</taxon>
    </lineage>
</organism>
<dbReference type="SUPFAM" id="SSF52218">
    <property type="entry name" value="Flavoproteins"/>
    <property type="match status" value="1"/>
</dbReference>
<dbReference type="Gene3D" id="3.60.15.10">
    <property type="entry name" value="Ribonuclease Z/Hydroxyacylglutathione hydrolase-like"/>
    <property type="match status" value="1"/>
</dbReference>
<dbReference type="InterPro" id="IPR016440">
    <property type="entry name" value="Rubredoxin-O_OxRdtase"/>
</dbReference>
<dbReference type="EMBL" id="UGVL01000001">
    <property type="protein sequence ID" value="SUE34254.1"/>
    <property type="molecule type" value="Genomic_DNA"/>
</dbReference>
<dbReference type="PANTHER" id="PTHR43717">
    <property type="entry name" value="ANAEROBIC NITRIC OXIDE REDUCTASE FLAVORUBREDOXIN"/>
    <property type="match status" value="1"/>
</dbReference>
<dbReference type="GO" id="GO:0010181">
    <property type="term" value="F:FMN binding"/>
    <property type="evidence" value="ECO:0007669"/>
    <property type="project" value="InterPro"/>
</dbReference>
<dbReference type="GO" id="GO:0016491">
    <property type="term" value="F:oxidoreductase activity"/>
    <property type="evidence" value="ECO:0007669"/>
    <property type="project" value="InterPro"/>
</dbReference>
<dbReference type="SMART" id="SM00849">
    <property type="entry name" value="Lactamase_B"/>
    <property type="match status" value="1"/>
</dbReference>
<evidence type="ECO:0000313" key="3">
    <source>
        <dbReference type="EMBL" id="SUE34254.1"/>
    </source>
</evidence>
<reference evidence="3 4" key="1">
    <citation type="submission" date="2018-06" db="EMBL/GenBank/DDBJ databases">
        <authorList>
            <consortium name="Pathogen Informatics"/>
            <person name="Doyle S."/>
        </authorList>
    </citation>
    <scope>NUCLEOTIDE SEQUENCE [LARGE SCALE GENOMIC DNA]</scope>
    <source>
        <strain evidence="3 4">NCTC11190</strain>
    </source>
</reference>
<dbReference type="GO" id="GO:0046872">
    <property type="term" value="F:metal ion binding"/>
    <property type="evidence" value="ECO:0007669"/>
    <property type="project" value="InterPro"/>
</dbReference>
<dbReference type="Pfam" id="PF00258">
    <property type="entry name" value="Flavodoxin_1"/>
    <property type="match status" value="1"/>
</dbReference>
<evidence type="ECO:0000256" key="1">
    <source>
        <dbReference type="ARBA" id="ARBA00007121"/>
    </source>
</evidence>
<dbReference type="Pfam" id="PF19583">
    <property type="entry name" value="ODP"/>
    <property type="match status" value="1"/>
</dbReference>
<dbReference type="PANTHER" id="PTHR43717:SF1">
    <property type="entry name" value="ANAEROBIC NITRIC OXIDE REDUCTASE FLAVORUBREDOXIN"/>
    <property type="match status" value="1"/>
</dbReference>
<dbReference type="OrthoDB" id="9807946at2"/>
<dbReference type="STRING" id="880526.GCA_000427365_00086"/>
<keyword evidence="4" id="KW-1185">Reference proteome</keyword>
<gene>
    <name evidence="3" type="primary">norV</name>
    <name evidence="3" type="ORF">NCTC11190_01475</name>
</gene>
<name>A0A379MRA7_9BACT</name>
<comment type="similarity">
    <text evidence="1">In the N-terminal section; belongs to the zinc metallo-hydrolase group 3 family.</text>
</comment>
<dbReference type="InterPro" id="IPR045761">
    <property type="entry name" value="ODP_dom"/>
</dbReference>
<dbReference type="CDD" id="cd07709">
    <property type="entry name" value="flavodiiron_proteins_MBL-fold"/>
    <property type="match status" value="1"/>
</dbReference>
<accession>A0A379MRA7</accession>
<dbReference type="RefSeq" id="WP_027290021.1">
    <property type="nucleotide sequence ID" value="NZ_UGVL01000001.1"/>
</dbReference>
<dbReference type="InterPro" id="IPR036866">
    <property type="entry name" value="RibonucZ/Hydroxyglut_hydro"/>
</dbReference>
<dbReference type="InterPro" id="IPR001279">
    <property type="entry name" value="Metallo-B-lactamas"/>
</dbReference>
<dbReference type="Gene3D" id="3.40.50.360">
    <property type="match status" value="1"/>
</dbReference>
<evidence type="ECO:0000313" key="4">
    <source>
        <dbReference type="Proteomes" id="UP000255233"/>
    </source>
</evidence>
<dbReference type="SUPFAM" id="SSF56281">
    <property type="entry name" value="Metallo-hydrolase/oxidoreductase"/>
    <property type="match status" value="1"/>
</dbReference>